<reference evidence="2" key="1">
    <citation type="submission" date="2016-10" db="EMBL/GenBank/DDBJ databases">
        <title>Sequence of Gallionella enrichment culture.</title>
        <authorList>
            <person name="Poehlein A."/>
            <person name="Muehling M."/>
            <person name="Daniel R."/>
        </authorList>
    </citation>
    <scope>NUCLEOTIDE SEQUENCE</scope>
</reference>
<name>A0A1J5Q921_9ZZZZ</name>
<feature type="domain" description="FAD-binding" evidence="1">
    <location>
        <begin position="6"/>
        <end position="166"/>
    </location>
</feature>
<dbReference type="GO" id="GO:0071949">
    <property type="term" value="F:FAD binding"/>
    <property type="evidence" value="ECO:0007669"/>
    <property type="project" value="InterPro"/>
</dbReference>
<evidence type="ECO:0000259" key="1">
    <source>
        <dbReference type="Pfam" id="PF01494"/>
    </source>
</evidence>
<dbReference type="EC" id="1.6.1.1" evidence="2"/>
<dbReference type="Gene3D" id="3.50.50.60">
    <property type="entry name" value="FAD/NAD(P)-binding domain"/>
    <property type="match status" value="1"/>
</dbReference>
<dbReference type="EMBL" id="MLJW01002665">
    <property type="protein sequence ID" value="OIQ73987.1"/>
    <property type="molecule type" value="Genomic_DNA"/>
</dbReference>
<dbReference type="GO" id="GO:0003957">
    <property type="term" value="F:NAD(P)+ transhydrogenase (Si-specific) activity"/>
    <property type="evidence" value="ECO:0007669"/>
    <property type="project" value="UniProtKB-EC"/>
</dbReference>
<dbReference type="PANTHER" id="PTHR42685">
    <property type="entry name" value="GERANYLGERANYL DIPHOSPHATE REDUCTASE"/>
    <property type="match status" value="1"/>
</dbReference>
<dbReference type="InterPro" id="IPR050407">
    <property type="entry name" value="Geranylgeranyl_reductase"/>
</dbReference>
<gene>
    <name evidence="2" type="primary">sthA_7</name>
    <name evidence="2" type="ORF">GALL_443700</name>
</gene>
<dbReference type="AlphaFoldDB" id="A0A1J5Q921"/>
<organism evidence="2">
    <name type="scientific">mine drainage metagenome</name>
    <dbReference type="NCBI Taxonomy" id="410659"/>
    <lineage>
        <taxon>unclassified sequences</taxon>
        <taxon>metagenomes</taxon>
        <taxon>ecological metagenomes</taxon>
    </lineage>
</organism>
<dbReference type="PRINTS" id="PR00420">
    <property type="entry name" value="RNGMNOXGNASE"/>
</dbReference>
<dbReference type="PANTHER" id="PTHR42685:SF22">
    <property type="entry name" value="CONDITIONED MEDIUM FACTOR RECEPTOR 1"/>
    <property type="match status" value="1"/>
</dbReference>
<dbReference type="SUPFAM" id="SSF51905">
    <property type="entry name" value="FAD/NAD(P)-binding domain"/>
    <property type="match status" value="1"/>
</dbReference>
<evidence type="ECO:0000313" key="2">
    <source>
        <dbReference type="EMBL" id="OIQ73987.1"/>
    </source>
</evidence>
<proteinExistence type="predicted"/>
<dbReference type="InterPro" id="IPR002938">
    <property type="entry name" value="FAD-bd"/>
</dbReference>
<comment type="caution">
    <text evidence="2">The sequence shown here is derived from an EMBL/GenBank/DDBJ whole genome shotgun (WGS) entry which is preliminary data.</text>
</comment>
<accession>A0A1J5Q921</accession>
<dbReference type="InterPro" id="IPR036188">
    <property type="entry name" value="FAD/NAD-bd_sf"/>
</dbReference>
<dbReference type="Pfam" id="PF01494">
    <property type="entry name" value="FAD_binding_3"/>
    <property type="match status" value="1"/>
</dbReference>
<protein>
    <submittedName>
        <fullName evidence="2">Soluble pyridine nucleotide transhydrogenase</fullName>
        <ecNumber evidence="2">1.6.1.1</ecNumber>
    </submittedName>
</protein>
<keyword evidence="2" id="KW-0560">Oxidoreductase</keyword>
<sequence>MQTSFDAVIVGGGPAGSTAAILLAQAGWRVALIEKQRFPRRKVCGECIAASNLPLLAALGVGAAFAGISGPELRQVALMRGDCSVVADLPPAADSSYRWGRSLGRETLDSLLLEQAHRSGVQVMQPWSARSVVGGPGDWRCDIRAADSKELMTLRAPVAVDAHGSWEAMPSERAHLSCSGSDLLAFKANFLGSALKPGLLPVLSFDGGYGGMVLADQGVLTVACCVRRDQVMALRRVAPGLTAGEAVEAMLQQQCTGVHVALQNASRVGPWLAAGPLAPGIRLRPDDQAFRIGNAAAEAHPIIGEGMSMAFQSAWLLCAHLLGVGDRRKNTVDATWQRAVGQRYAADWHRQFARRLHLASAFAHLAMRPGFASPLLALVRAWPGLLPLGAKWGGKTCFIATTRSSP</sequence>